<reference evidence="3" key="2">
    <citation type="journal article" date="2023" name="Nat. Commun.">
        <title>Cultivation of marine bacteria of the SAR202 clade.</title>
        <authorList>
            <person name="Lim Y."/>
            <person name="Seo J.H."/>
            <person name="Giovannoni S.J."/>
            <person name="Kang I."/>
            <person name="Cho J.C."/>
        </authorList>
    </citation>
    <scope>NUCLEOTIDE SEQUENCE</scope>
    <source>
        <strain evidence="3">JH1073</strain>
    </source>
</reference>
<dbReference type="Proteomes" id="UP001219901">
    <property type="component" value="Chromosome"/>
</dbReference>
<feature type="transmembrane region" description="Helical" evidence="1">
    <location>
        <begin position="229"/>
        <end position="249"/>
    </location>
</feature>
<keyword evidence="1" id="KW-1133">Transmembrane helix</keyword>
<feature type="transmembrane region" description="Helical" evidence="1">
    <location>
        <begin position="311"/>
        <end position="329"/>
    </location>
</feature>
<dbReference type="Proteomes" id="UP001321249">
    <property type="component" value="Unassembled WGS sequence"/>
</dbReference>
<feature type="transmembrane region" description="Helical" evidence="1">
    <location>
        <begin position="148"/>
        <end position="164"/>
    </location>
</feature>
<organism evidence="3 4">
    <name type="scientific">Candidatus Lucifugimonas marina</name>
    <dbReference type="NCBI Taxonomy" id="3038979"/>
    <lineage>
        <taxon>Bacteria</taxon>
        <taxon>Bacillati</taxon>
        <taxon>Chloroflexota</taxon>
        <taxon>Dehalococcoidia</taxon>
        <taxon>SAR202 cluster</taxon>
        <taxon>Candidatus Lucifugimonadales</taxon>
        <taxon>Candidatus Lucifugimonadaceae</taxon>
        <taxon>Candidatus Lucifugimonas</taxon>
    </lineage>
</organism>
<proteinExistence type="predicted"/>
<evidence type="ECO:0008006" key="6">
    <source>
        <dbReference type="Google" id="ProtNLM"/>
    </source>
</evidence>
<reference evidence="4" key="3">
    <citation type="submission" date="2023-06" db="EMBL/GenBank/DDBJ databases">
        <title>Pangenomics reveal diversification of enzyme families and niche specialization in globally abundant SAR202 bacteria.</title>
        <authorList>
            <person name="Saw J.H.W."/>
        </authorList>
    </citation>
    <scope>NUCLEOTIDE SEQUENCE [LARGE SCALE GENOMIC DNA]</scope>
    <source>
        <strain evidence="4">JH1073</strain>
    </source>
</reference>
<feature type="transmembrane region" description="Helical" evidence="1">
    <location>
        <begin position="69"/>
        <end position="87"/>
    </location>
</feature>
<evidence type="ECO:0000313" key="4">
    <source>
        <dbReference type="Proteomes" id="UP001219901"/>
    </source>
</evidence>
<name>A0AAJ5ZKK3_9CHLR</name>
<feature type="transmembrane region" description="Helical" evidence="1">
    <location>
        <begin position="107"/>
        <end position="127"/>
    </location>
</feature>
<feature type="transmembrane region" description="Helical" evidence="1">
    <location>
        <begin position="170"/>
        <end position="187"/>
    </location>
</feature>
<sequence>MRSYAIVSYAALVVVESIWWFSLLAMLGGMVGLGGSPLPWLAVLMLLGVGVGTSWMFGGMKRDATTLAIYQAFVALIVVYVAMGAATLTDPWTFKLAWPVDTFGGTYGSEGVADVIIGVIAASWLWYRSQGILVYGGIARRLSRAFKIGTAFIAVGLLVEISAVRSDIGISPLLLPFFGSALVGMAASRLPQTKDKGQASWPLVIAISVGGLLGIGAIGGMLTGRYGDIGVRGLINVWGAFIDALLWVLRYPIEWIMTALWNLILWLKERFPAEEQETEQDAPGQLSEEMTNPAVERAEQASEFAIEALRWPLSLLLILVLFFVLIFAYRKFATRVAKDDENDRESIRGEADATADMMKLLTSLVPSWMKGGKKRSLWKWPEGDSGIAEAFLLYFDTLTHAIKRGMMFDPNSTPNERVSALTVFLPGAPIETVTNRFNAACYGAQPADIDEINQLRAAIEEAAKKPKPGEDE</sequence>
<dbReference type="EMBL" id="CP046147">
    <property type="protein sequence ID" value="WFG39888.1"/>
    <property type="molecule type" value="Genomic_DNA"/>
</dbReference>
<feature type="transmembrane region" description="Helical" evidence="1">
    <location>
        <begin position="199"/>
        <end position="223"/>
    </location>
</feature>
<feature type="transmembrane region" description="Helical" evidence="1">
    <location>
        <begin position="7"/>
        <end position="32"/>
    </location>
</feature>
<evidence type="ECO:0000313" key="5">
    <source>
        <dbReference type="Proteomes" id="UP001321249"/>
    </source>
</evidence>
<keyword evidence="4" id="KW-1185">Reference proteome</keyword>
<dbReference type="AlphaFoldDB" id="A0AAJ5ZKK3"/>
<dbReference type="RefSeq" id="WP_342826406.1">
    <property type="nucleotide sequence ID" value="NZ_CP046146.1"/>
</dbReference>
<reference evidence="4 5" key="1">
    <citation type="submission" date="2019-11" db="EMBL/GenBank/DDBJ databases">
        <authorList>
            <person name="Cho J.-C."/>
        </authorList>
    </citation>
    <scope>NUCLEOTIDE SEQUENCE [LARGE SCALE GENOMIC DNA]</scope>
    <source>
        <strain evidence="3 4">JH1073</strain>
        <strain evidence="2 5">JH702</strain>
    </source>
</reference>
<feature type="transmembrane region" description="Helical" evidence="1">
    <location>
        <begin position="38"/>
        <end position="57"/>
    </location>
</feature>
<dbReference type="EMBL" id="WMBE01000003">
    <property type="protein sequence ID" value="MDG0867749.1"/>
    <property type="molecule type" value="Genomic_DNA"/>
</dbReference>
<evidence type="ECO:0000256" key="1">
    <source>
        <dbReference type="SAM" id="Phobius"/>
    </source>
</evidence>
<evidence type="ECO:0000313" key="2">
    <source>
        <dbReference type="EMBL" id="MDG0867749.1"/>
    </source>
</evidence>
<protein>
    <recommendedName>
        <fullName evidence="6">DUF4129 domain-containing protein</fullName>
    </recommendedName>
</protein>
<gene>
    <name evidence="2" type="ORF">GKO46_11785</name>
    <name evidence="3" type="ORF">GKO48_09750</name>
</gene>
<keyword evidence="1" id="KW-0472">Membrane</keyword>
<keyword evidence="1" id="KW-0812">Transmembrane</keyword>
<accession>A0AAJ5ZKK3</accession>
<evidence type="ECO:0000313" key="3">
    <source>
        <dbReference type="EMBL" id="WFG39888.1"/>
    </source>
</evidence>